<reference evidence="6 7" key="1">
    <citation type="journal article" date="2016" name="Genome Announc.">
        <title>Complete Genome Sequence of Methylobacterium populi P-1M, Isolated from Pink-Pigmented Household Biofilm.</title>
        <authorList>
            <person name="Morohoshi T."/>
            <person name="Ikeda T."/>
        </authorList>
    </citation>
    <scope>NUCLEOTIDE SEQUENCE [LARGE SCALE GENOMIC DNA]</scope>
    <source>
        <strain evidence="6 7">P-1M</strain>
    </source>
</reference>
<dbReference type="PROSITE" id="PS50110">
    <property type="entry name" value="RESPONSE_REGULATORY"/>
    <property type="match status" value="1"/>
</dbReference>
<dbReference type="Pfam" id="PF00072">
    <property type="entry name" value="Response_reg"/>
    <property type="match status" value="1"/>
</dbReference>
<keyword evidence="2" id="KW-0805">Transcription regulation</keyword>
<evidence type="ECO:0000256" key="4">
    <source>
        <dbReference type="PROSITE-ProRule" id="PRU00169"/>
    </source>
</evidence>
<sequence length="145" mass="15886">MMTSSAQNPTKSATKDVAKTALIVDDSAVIRKVARRILETLDFTVRDTEDGATALAMCAEAMPTVILLDWNMPNMDGYEVLRHLRQAPLGDRPKVLFCTTENDVGAIARALHAGADEYIMKPFDREIMIAKLDQVGFATRSSEAA</sequence>
<evidence type="ECO:0000313" key="7">
    <source>
        <dbReference type="Proteomes" id="UP000218288"/>
    </source>
</evidence>
<evidence type="ECO:0000313" key="6">
    <source>
        <dbReference type="EMBL" id="BAU90424.1"/>
    </source>
</evidence>
<dbReference type="Proteomes" id="UP000218288">
    <property type="component" value="Chromosome"/>
</dbReference>
<dbReference type="EMBL" id="AP014809">
    <property type="protein sequence ID" value="BAU90424.1"/>
    <property type="molecule type" value="Genomic_DNA"/>
</dbReference>
<feature type="domain" description="Response regulatory" evidence="5">
    <location>
        <begin position="20"/>
        <end position="136"/>
    </location>
</feature>
<dbReference type="InterPro" id="IPR011006">
    <property type="entry name" value="CheY-like_superfamily"/>
</dbReference>
<organism evidence="6 7">
    <name type="scientific">Methylorubrum populi</name>
    <dbReference type="NCBI Taxonomy" id="223967"/>
    <lineage>
        <taxon>Bacteria</taxon>
        <taxon>Pseudomonadati</taxon>
        <taxon>Pseudomonadota</taxon>
        <taxon>Alphaproteobacteria</taxon>
        <taxon>Hyphomicrobiales</taxon>
        <taxon>Methylobacteriaceae</taxon>
        <taxon>Methylorubrum</taxon>
    </lineage>
</organism>
<dbReference type="PANTHER" id="PTHR44591:SF3">
    <property type="entry name" value="RESPONSE REGULATORY DOMAIN-CONTAINING PROTEIN"/>
    <property type="match status" value="1"/>
</dbReference>
<gene>
    <name evidence="6" type="primary">cheY</name>
    <name evidence="6" type="ORF">MPPM_1819</name>
</gene>
<evidence type="ECO:0000256" key="2">
    <source>
        <dbReference type="ARBA" id="ARBA00023015"/>
    </source>
</evidence>
<evidence type="ECO:0000259" key="5">
    <source>
        <dbReference type="PROSITE" id="PS50110"/>
    </source>
</evidence>
<dbReference type="InterPro" id="IPR050595">
    <property type="entry name" value="Bact_response_regulator"/>
</dbReference>
<dbReference type="SUPFAM" id="SSF52172">
    <property type="entry name" value="CheY-like"/>
    <property type="match status" value="1"/>
</dbReference>
<proteinExistence type="predicted"/>
<dbReference type="RefSeq" id="WP_432419842.1">
    <property type="nucleotide sequence ID" value="NZ_AP014809.1"/>
</dbReference>
<dbReference type="InterPro" id="IPR001789">
    <property type="entry name" value="Sig_transdc_resp-reg_receiver"/>
</dbReference>
<dbReference type="SMART" id="SM00448">
    <property type="entry name" value="REC"/>
    <property type="match status" value="1"/>
</dbReference>
<protein>
    <submittedName>
        <fullName evidence="6">Chemotaxis protein CheY</fullName>
    </submittedName>
</protein>
<dbReference type="AlphaFoldDB" id="A0A160PD79"/>
<evidence type="ECO:0000256" key="1">
    <source>
        <dbReference type="ARBA" id="ARBA00022553"/>
    </source>
</evidence>
<dbReference type="CDD" id="cd17546">
    <property type="entry name" value="REC_hyHK_CKI1_RcsC-like"/>
    <property type="match status" value="1"/>
</dbReference>
<dbReference type="GO" id="GO:0000160">
    <property type="term" value="P:phosphorelay signal transduction system"/>
    <property type="evidence" value="ECO:0007669"/>
    <property type="project" value="InterPro"/>
</dbReference>
<evidence type="ECO:0000256" key="3">
    <source>
        <dbReference type="ARBA" id="ARBA00023163"/>
    </source>
</evidence>
<keyword evidence="1 4" id="KW-0597">Phosphoprotein</keyword>
<dbReference type="Gene3D" id="3.40.50.2300">
    <property type="match status" value="1"/>
</dbReference>
<accession>A0A160PD79</accession>
<name>A0A160PD79_9HYPH</name>
<keyword evidence="3" id="KW-0804">Transcription</keyword>
<dbReference type="PANTHER" id="PTHR44591">
    <property type="entry name" value="STRESS RESPONSE REGULATOR PROTEIN 1"/>
    <property type="match status" value="1"/>
</dbReference>
<feature type="modified residue" description="4-aspartylphosphate" evidence="4">
    <location>
        <position position="69"/>
    </location>
</feature>